<evidence type="ECO:0000313" key="2">
    <source>
        <dbReference type="Proteomes" id="UP001140234"/>
    </source>
</evidence>
<sequence length="523" mass="55675">MVLGEITLHATNGNRGAHQPRQTTLFDALGAAQRRHKRRHKLSEPSAGQENAPPDSGRPAADGADVKRPRTKPPPCHQRPAASAHRVVPFVSYSVHSAARARQRHALAADRISAIGRLASLVSPSTGVFQLQADLEPQLALLPLACRYSNTAGAGGKLALVDEGGSVSMFDTLAIDAESTADSGLQPVLRWQAHNSAVFDIGWRMDDTQAVTASADETCRLWDVERQALLGTFAGHSQTVRSISWRPSDMHCFSTASRDGSIMMWDVRCNKVAAPAAGEHTFRPVNAISRAHHSVGASARALRGRKHVVGGSVTAICHLQHDANLVASTGSTSEIVKYWDLRMRAAPRASTLPTPVAASQLLSPTRRSRGTSSLLLSPDGARLYSACNDSRVYAHNALALEQPIAQLAAPEFECQSFNIGLAASPCGRHLAAGSSSGSVVVWELDRLGANSSGRRAVLQGHVKEAGCVAWYPGGERVQLATCGDDGILRVWDENSHLAAAAQSDPMRRCSWGFSRIASGAPAP</sequence>
<accession>A0ACC1K4K7</accession>
<dbReference type="EMBL" id="JANBUJ010000215">
    <property type="protein sequence ID" value="KAJ2773509.1"/>
    <property type="molecule type" value="Genomic_DNA"/>
</dbReference>
<gene>
    <name evidence="1" type="ORF">IWQ57_001262</name>
</gene>
<organism evidence="1 2">
    <name type="scientific">Coemansia nantahalensis</name>
    <dbReference type="NCBI Taxonomy" id="2789366"/>
    <lineage>
        <taxon>Eukaryota</taxon>
        <taxon>Fungi</taxon>
        <taxon>Fungi incertae sedis</taxon>
        <taxon>Zoopagomycota</taxon>
        <taxon>Kickxellomycotina</taxon>
        <taxon>Kickxellomycetes</taxon>
        <taxon>Kickxellales</taxon>
        <taxon>Kickxellaceae</taxon>
        <taxon>Coemansia</taxon>
    </lineage>
</organism>
<name>A0ACC1K4K7_9FUNG</name>
<proteinExistence type="predicted"/>
<reference evidence="1" key="1">
    <citation type="submission" date="2022-07" db="EMBL/GenBank/DDBJ databases">
        <title>Phylogenomic reconstructions and comparative analyses of Kickxellomycotina fungi.</title>
        <authorList>
            <person name="Reynolds N.K."/>
            <person name="Stajich J.E."/>
            <person name="Barry K."/>
            <person name="Grigoriev I.V."/>
            <person name="Crous P."/>
            <person name="Smith M.E."/>
        </authorList>
    </citation>
    <scope>NUCLEOTIDE SEQUENCE</scope>
    <source>
        <strain evidence="1">CBS 109366</strain>
    </source>
</reference>
<evidence type="ECO:0000313" key="1">
    <source>
        <dbReference type="EMBL" id="KAJ2773509.1"/>
    </source>
</evidence>
<keyword evidence="2" id="KW-1185">Reference proteome</keyword>
<protein>
    <submittedName>
        <fullName evidence="1">Uncharacterized protein</fullName>
    </submittedName>
</protein>
<comment type="caution">
    <text evidence="1">The sequence shown here is derived from an EMBL/GenBank/DDBJ whole genome shotgun (WGS) entry which is preliminary data.</text>
</comment>
<dbReference type="Proteomes" id="UP001140234">
    <property type="component" value="Unassembled WGS sequence"/>
</dbReference>